<dbReference type="GO" id="GO:0038023">
    <property type="term" value="F:signaling receptor activity"/>
    <property type="evidence" value="ECO:0007669"/>
    <property type="project" value="TreeGrafter"/>
</dbReference>
<comment type="caution">
    <text evidence="14">The sequence shown here is derived from an EMBL/GenBank/DDBJ whole genome shotgun (WGS) entry which is preliminary data.</text>
</comment>
<gene>
    <name evidence="14" type="ORF">SNE40_015359</name>
</gene>
<dbReference type="InterPro" id="IPR003591">
    <property type="entry name" value="Leu-rich_rpt_typical-subtyp"/>
</dbReference>
<comment type="subcellular location">
    <subcellularLocation>
        <location evidence="1">Membrane</location>
        <topology evidence="1">Single-pass membrane protein</topology>
    </subcellularLocation>
</comment>
<comment type="similarity">
    <text evidence="2">Belongs to the Toll-like receptor family.</text>
</comment>
<dbReference type="SMART" id="SM00255">
    <property type="entry name" value="TIR"/>
    <property type="match status" value="1"/>
</dbReference>
<protein>
    <recommendedName>
        <fullName evidence="13">TIR domain-containing protein</fullName>
    </recommendedName>
</protein>
<sequence length="700" mass="80468">MEIALVVLMVTSVTGRTRVPCVTHVESSVVITNCSNRGLQNIPKDLPNDANNTNYLTLSNNDLATIPNNSFARFFNLSVLDLTSCNLNNIDLDGFSRLNLDILFLNNNTNLGFKMLGQSFYGLQNSSLRVLYANRIVPSNAICMCITKQMLKYLKQTKIEEIHLDDNRLEIFESGVVSEIPPTLKNISAKNNRFTTSKYLWSNLENLTSLIQIDLSNFASEGHIPALPKEDYPNISCECSLCRQEIDDDRIRKYVRLPPKLAVLKLNYLAINYNMSSLLLGNCSLRELSASFNVIFNWRGNVTGVDNIQVLDLSHNICAKVDDLFFSNFQSLERLNISHNRLHSSIYKDVNGLIFRNLNKITHIDLSFNTLYFLPKKIFQGLVNCQYMDLSHNSLGIFYVDLTHMQNLTFIDLSNNYIQSINITMQHQLQEAGERSGNLTVDLSNNRLSCICEHVPFLKWLLSVQIVTFRNKLNYKCVYTNGTVVALKYKTLIMNEFQFICRPHLPEFINCISVTIIIICVIIGCLLYRLRWKLRYIYYGTRSSHPIHTRNDEIFEFDAFISYSDDARLFVDQTMRLKVEEEAGLSLCLHSRDFIPSLPIAEGIVTAVKTSRKTVLVMSPDFVESSWCRYEMNMADMESKHTGRDALLILLYKPIKYDQIPETVMYQIKSHTYIVYPNTDDDSHEMNTFWEKFKQAISMP</sequence>
<keyword evidence="7 11" id="KW-1133">Transmembrane helix</keyword>
<dbReference type="InterPro" id="IPR035897">
    <property type="entry name" value="Toll_tir_struct_dom_sf"/>
</dbReference>
<dbReference type="GO" id="GO:0005886">
    <property type="term" value="C:plasma membrane"/>
    <property type="evidence" value="ECO:0007669"/>
    <property type="project" value="TreeGrafter"/>
</dbReference>
<feature type="domain" description="TIR" evidence="13">
    <location>
        <begin position="555"/>
        <end position="697"/>
    </location>
</feature>
<dbReference type="SUPFAM" id="SSF52200">
    <property type="entry name" value="Toll/Interleukin receptor TIR domain"/>
    <property type="match status" value="1"/>
</dbReference>
<feature type="transmembrane region" description="Helical" evidence="11">
    <location>
        <begin position="507"/>
        <end position="528"/>
    </location>
</feature>
<dbReference type="EMBL" id="JAZGQO010000010">
    <property type="protein sequence ID" value="KAK6177215.1"/>
    <property type="molecule type" value="Genomic_DNA"/>
</dbReference>
<dbReference type="Gene3D" id="3.40.50.10140">
    <property type="entry name" value="Toll/interleukin-1 receptor homology (TIR) domain"/>
    <property type="match status" value="1"/>
</dbReference>
<dbReference type="AlphaFoldDB" id="A0AAN8JKZ0"/>
<keyword evidence="4 11" id="KW-0812">Transmembrane</keyword>
<dbReference type="PROSITE" id="PS50104">
    <property type="entry name" value="TIR"/>
    <property type="match status" value="1"/>
</dbReference>
<dbReference type="Proteomes" id="UP001347796">
    <property type="component" value="Unassembled WGS sequence"/>
</dbReference>
<accession>A0AAN8JKZ0</accession>
<dbReference type="GO" id="GO:0007165">
    <property type="term" value="P:signal transduction"/>
    <property type="evidence" value="ECO:0007669"/>
    <property type="project" value="InterPro"/>
</dbReference>
<evidence type="ECO:0000256" key="11">
    <source>
        <dbReference type="SAM" id="Phobius"/>
    </source>
</evidence>
<dbReference type="Pfam" id="PF13855">
    <property type="entry name" value="LRR_8"/>
    <property type="match status" value="1"/>
</dbReference>
<evidence type="ECO:0000256" key="3">
    <source>
        <dbReference type="ARBA" id="ARBA00022614"/>
    </source>
</evidence>
<evidence type="ECO:0000256" key="1">
    <source>
        <dbReference type="ARBA" id="ARBA00004167"/>
    </source>
</evidence>
<evidence type="ECO:0000313" key="14">
    <source>
        <dbReference type="EMBL" id="KAK6177215.1"/>
    </source>
</evidence>
<evidence type="ECO:0000256" key="12">
    <source>
        <dbReference type="SAM" id="SignalP"/>
    </source>
</evidence>
<name>A0AAN8JKZ0_PATCE</name>
<dbReference type="Gene3D" id="3.80.10.10">
    <property type="entry name" value="Ribonuclease Inhibitor"/>
    <property type="match status" value="2"/>
</dbReference>
<dbReference type="SUPFAM" id="SSF52058">
    <property type="entry name" value="L domain-like"/>
    <property type="match status" value="2"/>
</dbReference>
<keyword evidence="9" id="KW-0675">Receptor</keyword>
<feature type="signal peptide" evidence="12">
    <location>
        <begin position="1"/>
        <end position="15"/>
    </location>
</feature>
<dbReference type="SMART" id="SM00369">
    <property type="entry name" value="LRR_TYP"/>
    <property type="match status" value="5"/>
</dbReference>
<evidence type="ECO:0000256" key="4">
    <source>
        <dbReference type="ARBA" id="ARBA00022692"/>
    </source>
</evidence>
<keyword evidence="8 11" id="KW-0472">Membrane</keyword>
<keyword evidence="3" id="KW-0433">Leucine-rich repeat</keyword>
<dbReference type="InterPro" id="IPR032675">
    <property type="entry name" value="LRR_dom_sf"/>
</dbReference>
<evidence type="ECO:0000256" key="8">
    <source>
        <dbReference type="ARBA" id="ARBA00023136"/>
    </source>
</evidence>
<organism evidence="14 15">
    <name type="scientific">Patella caerulea</name>
    <name type="common">Rayed Mediterranean limpet</name>
    <dbReference type="NCBI Taxonomy" id="87958"/>
    <lineage>
        <taxon>Eukaryota</taxon>
        <taxon>Metazoa</taxon>
        <taxon>Spiralia</taxon>
        <taxon>Lophotrochozoa</taxon>
        <taxon>Mollusca</taxon>
        <taxon>Gastropoda</taxon>
        <taxon>Patellogastropoda</taxon>
        <taxon>Patelloidea</taxon>
        <taxon>Patellidae</taxon>
        <taxon>Patella</taxon>
    </lineage>
</organism>
<dbReference type="PRINTS" id="PR01537">
    <property type="entry name" value="INTRLKN1R1F"/>
</dbReference>
<dbReference type="PANTHER" id="PTHR24365:SF530">
    <property type="entry name" value="MSTPROX-RELATED"/>
    <property type="match status" value="1"/>
</dbReference>
<evidence type="ECO:0000259" key="13">
    <source>
        <dbReference type="PROSITE" id="PS50104"/>
    </source>
</evidence>
<keyword evidence="15" id="KW-1185">Reference proteome</keyword>
<feature type="chain" id="PRO_5042873000" description="TIR domain-containing protein" evidence="12">
    <location>
        <begin position="16"/>
        <end position="700"/>
    </location>
</feature>
<keyword evidence="10" id="KW-0325">Glycoprotein</keyword>
<evidence type="ECO:0000256" key="5">
    <source>
        <dbReference type="ARBA" id="ARBA00022729"/>
    </source>
</evidence>
<evidence type="ECO:0000256" key="7">
    <source>
        <dbReference type="ARBA" id="ARBA00022989"/>
    </source>
</evidence>
<dbReference type="PANTHER" id="PTHR24365">
    <property type="entry name" value="TOLL-LIKE RECEPTOR"/>
    <property type="match status" value="1"/>
</dbReference>
<evidence type="ECO:0000256" key="9">
    <source>
        <dbReference type="ARBA" id="ARBA00023170"/>
    </source>
</evidence>
<evidence type="ECO:0000256" key="2">
    <source>
        <dbReference type="ARBA" id="ARBA00009634"/>
    </source>
</evidence>
<evidence type="ECO:0000313" key="15">
    <source>
        <dbReference type="Proteomes" id="UP001347796"/>
    </source>
</evidence>
<keyword evidence="5 12" id="KW-0732">Signal</keyword>
<reference evidence="14 15" key="1">
    <citation type="submission" date="2024-01" db="EMBL/GenBank/DDBJ databases">
        <title>The genome of the rayed Mediterranean limpet Patella caerulea (Linnaeus, 1758).</title>
        <authorList>
            <person name="Anh-Thu Weber A."/>
            <person name="Halstead-Nussloch G."/>
        </authorList>
    </citation>
    <scope>NUCLEOTIDE SEQUENCE [LARGE SCALE GENOMIC DNA]</scope>
    <source>
        <strain evidence="14">AATW-2023a</strain>
        <tissue evidence="14">Whole specimen</tissue>
    </source>
</reference>
<dbReference type="InterPro" id="IPR000157">
    <property type="entry name" value="TIR_dom"/>
</dbReference>
<keyword evidence="6" id="KW-0677">Repeat</keyword>
<proteinExistence type="inferred from homology"/>
<dbReference type="Pfam" id="PF01582">
    <property type="entry name" value="TIR"/>
    <property type="match status" value="1"/>
</dbReference>
<dbReference type="InterPro" id="IPR001611">
    <property type="entry name" value="Leu-rich_rpt"/>
</dbReference>
<evidence type="ECO:0000256" key="10">
    <source>
        <dbReference type="ARBA" id="ARBA00023180"/>
    </source>
</evidence>
<evidence type="ECO:0000256" key="6">
    <source>
        <dbReference type="ARBA" id="ARBA00022737"/>
    </source>
</evidence>